<dbReference type="AlphaFoldDB" id="A0AAN8VYS7"/>
<keyword evidence="2" id="KW-0255">Endonuclease</keyword>
<dbReference type="Gene3D" id="3.60.10.10">
    <property type="entry name" value="Endonuclease/exonuclease/phosphatase"/>
    <property type="match status" value="2"/>
</dbReference>
<reference evidence="2 3" key="1">
    <citation type="submission" date="2023-12" db="EMBL/GenBank/DDBJ databases">
        <title>A high-quality genome assembly for Dillenia turbinata (Dilleniales).</title>
        <authorList>
            <person name="Chanderbali A."/>
        </authorList>
    </citation>
    <scope>NUCLEOTIDE SEQUENCE [LARGE SCALE GENOMIC DNA]</scope>
    <source>
        <strain evidence="2">LSX21</strain>
        <tissue evidence="2">Leaf</tissue>
    </source>
</reference>
<keyword evidence="3" id="KW-1185">Reference proteome</keyword>
<name>A0AAN8VYS7_9MAGN</name>
<dbReference type="PANTHER" id="PTHR12121:SF79">
    <property type="entry name" value="CARBON CATABOLITE REPRESSOR PROTEIN 4 HOMOLOG 1-LIKE ISOFORM X1"/>
    <property type="match status" value="1"/>
</dbReference>
<dbReference type="InterPro" id="IPR050410">
    <property type="entry name" value="CCR4/nocturin_mRNA_transcr"/>
</dbReference>
<feature type="domain" description="Endonuclease/exonuclease/phosphatase" evidence="1">
    <location>
        <begin position="125"/>
        <end position="402"/>
    </location>
</feature>
<comment type="caution">
    <text evidence="2">The sequence shown here is derived from an EMBL/GenBank/DDBJ whole genome shotgun (WGS) entry which is preliminary data.</text>
</comment>
<dbReference type="SUPFAM" id="SSF56219">
    <property type="entry name" value="DNase I-like"/>
    <property type="match status" value="1"/>
</dbReference>
<evidence type="ECO:0000313" key="2">
    <source>
        <dbReference type="EMBL" id="KAK6940159.1"/>
    </source>
</evidence>
<organism evidence="2 3">
    <name type="scientific">Dillenia turbinata</name>
    <dbReference type="NCBI Taxonomy" id="194707"/>
    <lineage>
        <taxon>Eukaryota</taxon>
        <taxon>Viridiplantae</taxon>
        <taxon>Streptophyta</taxon>
        <taxon>Embryophyta</taxon>
        <taxon>Tracheophyta</taxon>
        <taxon>Spermatophyta</taxon>
        <taxon>Magnoliopsida</taxon>
        <taxon>eudicotyledons</taxon>
        <taxon>Gunneridae</taxon>
        <taxon>Pentapetalae</taxon>
        <taxon>Dilleniales</taxon>
        <taxon>Dilleniaceae</taxon>
        <taxon>Dillenia</taxon>
    </lineage>
</organism>
<dbReference type="InterPro" id="IPR005135">
    <property type="entry name" value="Endo/exonuclease/phosphatase"/>
</dbReference>
<sequence>MSMTSKAEEEAGQKLKGFGSWPDLTALHEHEGVIHREGIEWMKVGSSQTYVPSVDDFGHRLRLESVVIDFASHGPLSPVNFMVIDPVITAPAPCPRCMIQIGHVKKYSDTIFSGQTSKAKNFSVLSYNILSDLYVSNDRYAYCPSWALSWEYRRRNLLGEITGYGADILCLQEVQSDHFENFFKPELEKHGYSGVYKKKTNMVYTGSQYVIDGCAIFFQKNRFKEVGSYEIKYDKQASSIVELLEPERRMEARNRLMKDNVAVIVVLETVIDRVPDAFLSKICVVLILPFKVSNLVNVLESIIVQSQIPLVICGDLNSLPRSEPYDLLVTRGVYSVKEDPYSIAPHLRLQHSIPLGSAYSSLLDSRVIEDRYKKPMDTQNKEPFFTNFTPKFSGTLDYIFYTVWNFGHKAINSLNLLRSVLEDRRMIAQLREEFLMVNNLHRRGLILVALKDLRMADGAVKPEVFRNKNKKMAFSNTDSSNINIFRAFVKVHGNLMLNSQSQGVEPSFLEMICKQPEKLSPIKANFISFEFGLESWREMKRTWDLMFQESEGWKEGTKKISTVLPCREVHAFDSGNTVVKTIGKRQFGVNRVNLLSLGGFSWETVDKLQVEGLLELLDSENLGSGLPSPLWSSDHIALMARFSFKPPLGREFDWLELEAIDTSGTNNRHYMQIDLKSSYHYRSLFSHDSLPGFICTSEIISWRFNLVTEAMNGTHSVPTLCRLCVSFPGFCMLVVSLSTHDHRHSCVVAASSHCMVNRDLHNITESNSIIFRIFSAETSIGGRKRSNLINSHTKYGSLRFSQGIQILNQNPVLAPKKEKVEIRPFITHCVHP</sequence>
<dbReference type="InterPro" id="IPR036691">
    <property type="entry name" value="Endo/exonu/phosph_ase_sf"/>
</dbReference>
<keyword evidence="2" id="KW-0540">Nuclease</keyword>
<dbReference type="GO" id="GO:0004519">
    <property type="term" value="F:endonuclease activity"/>
    <property type="evidence" value="ECO:0007669"/>
    <property type="project" value="UniProtKB-KW"/>
</dbReference>
<dbReference type="Pfam" id="PF03372">
    <property type="entry name" value="Exo_endo_phos"/>
    <property type="match status" value="1"/>
</dbReference>
<dbReference type="Proteomes" id="UP001370490">
    <property type="component" value="Unassembled WGS sequence"/>
</dbReference>
<gene>
    <name evidence="2" type="ORF">RJ641_029690</name>
</gene>
<keyword evidence="2" id="KW-0378">Hydrolase</keyword>
<proteinExistence type="predicted"/>
<dbReference type="PANTHER" id="PTHR12121">
    <property type="entry name" value="CARBON CATABOLITE REPRESSOR PROTEIN 4"/>
    <property type="match status" value="1"/>
</dbReference>
<dbReference type="GO" id="GO:0000175">
    <property type="term" value="F:3'-5'-RNA exonuclease activity"/>
    <property type="evidence" value="ECO:0007669"/>
    <property type="project" value="TreeGrafter"/>
</dbReference>
<accession>A0AAN8VYS7</accession>
<evidence type="ECO:0000313" key="3">
    <source>
        <dbReference type="Proteomes" id="UP001370490"/>
    </source>
</evidence>
<evidence type="ECO:0000259" key="1">
    <source>
        <dbReference type="Pfam" id="PF03372"/>
    </source>
</evidence>
<dbReference type="EMBL" id="JBAMMX010000005">
    <property type="protein sequence ID" value="KAK6940159.1"/>
    <property type="molecule type" value="Genomic_DNA"/>
</dbReference>
<protein>
    <submittedName>
        <fullName evidence="2">Endonuclease/exonuclease/phosphatase</fullName>
    </submittedName>
</protein>